<accession>A0AAQ3X9Z7</accession>
<dbReference type="EMBL" id="CP144752">
    <property type="protein sequence ID" value="WVZ88962.1"/>
    <property type="molecule type" value="Genomic_DNA"/>
</dbReference>
<feature type="non-terminal residue" evidence="2">
    <location>
        <position position="108"/>
    </location>
</feature>
<dbReference type="Proteomes" id="UP001341281">
    <property type="component" value="Chromosome 08"/>
</dbReference>
<name>A0AAQ3X9Z7_PASNO</name>
<proteinExistence type="predicted"/>
<protein>
    <recommendedName>
        <fullName evidence="1">DUF4219 domain-containing protein</fullName>
    </recommendedName>
</protein>
<dbReference type="PANTHER" id="PTHR35317:SF38">
    <property type="entry name" value="RNA-DIRECTED DNA POLYMERASE"/>
    <property type="match status" value="1"/>
</dbReference>
<evidence type="ECO:0000313" key="2">
    <source>
        <dbReference type="EMBL" id="WVZ88962.1"/>
    </source>
</evidence>
<dbReference type="Pfam" id="PF13961">
    <property type="entry name" value="DUF4219"/>
    <property type="match status" value="1"/>
</dbReference>
<keyword evidence="3" id="KW-1185">Reference proteome</keyword>
<dbReference type="AlphaFoldDB" id="A0AAQ3X9Z7"/>
<organism evidence="2 3">
    <name type="scientific">Paspalum notatum var. saurae</name>
    <dbReference type="NCBI Taxonomy" id="547442"/>
    <lineage>
        <taxon>Eukaryota</taxon>
        <taxon>Viridiplantae</taxon>
        <taxon>Streptophyta</taxon>
        <taxon>Embryophyta</taxon>
        <taxon>Tracheophyta</taxon>
        <taxon>Spermatophyta</taxon>
        <taxon>Magnoliopsida</taxon>
        <taxon>Liliopsida</taxon>
        <taxon>Poales</taxon>
        <taxon>Poaceae</taxon>
        <taxon>PACMAD clade</taxon>
        <taxon>Panicoideae</taxon>
        <taxon>Andropogonodae</taxon>
        <taxon>Paspaleae</taxon>
        <taxon>Paspalinae</taxon>
        <taxon>Paspalum</taxon>
    </lineage>
</organism>
<sequence>HVAKRVAVERIITSTNSVELPLLTKSNYHEWALVMQVSLEAMELWDAVEAERAKDRRALAAILGAIPSEIKAGVAVKKTAKQAWNAAKSMRVGDDRVKVVSVQHLWAE</sequence>
<evidence type="ECO:0000259" key="1">
    <source>
        <dbReference type="Pfam" id="PF13961"/>
    </source>
</evidence>
<evidence type="ECO:0000313" key="3">
    <source>
        <dbReference type="Proteomes" id="UP001341281"/>
    </source>
</evidence>
<gene>
    <name evidence="2" type="ORF">U9M48_035429</name>
</gene>
<dbReference type="PANTHER" id="PTHR35317">
    <property type="entry name" value="OS04G0629600 PROTEIN"/>
    <property type="match status" value="1"/>
</dbReference>
<dbReference type="InterPro" id="IPR025314">
    <property type="entry name" value="DUF4219"/>
</dbReference>
<reference evidence="2 3" key="1">
    <citation type="submission" date="2024-02" db="EMBL/GenBank/DDBJ databases">
        <title>High-quality chromosome-scale genome assembly of Pensacola bahiagrass (Paspalum notatum Flugge var. saurae).</title>
        <authorList>
            <person name="Vega J.M."/>
            <person name="Podio M."/>
            <person name="Orjuela J."/>
            <person name="Siena L.A."/>
            <person name="Pessino S.C."/>
            <person name="Combes M.C."/>
            <person name="Mariac C."/>
            <person name="Albertini E."/>
            <person name="Pupilli F."/>
            <person name="Ortiz J.P.A."/>
            <person name="Leblanc O."/>
        </authorList>
    </citation>
    <scope>NUCLEOTIDE SEQUENCE [LARGE SCALE GENOMIC DNA]</scope>
    <source>
        <strain evidence="2">R1</strain>
        <tissue evidence="2">Leaf</tissue>
    </source>
</reference>
<feature type="domain" description="DUF4219" evidence="1">
    <location>
        <begin position="23"/>
        <end position="49"/>
    </location>
</feature>